<dbReference type="FunFam" id="3.10.20.90:FF:000116">
    <property type="entry name" value="band 4.1-like protein 4A isoform X1"/>
    <property type="match status" value="1"/>
</dbReference>
<keyword evidence="4" id="KW-0963">Cytoplasm</keyword>
<dbReference type="Pfam" id="PF08736">
    <property type="entry name" value="FA"/>
    <property type="match status" value="1"/>
</dbReference>
<feature type="compositionally biased region" description="Basic residues" evidence="13">
    <location>
        <begin position="554"/>
        <end position="567"/>
    </location>
</feature>
<feature type="domain" description="FERM" evidence="14">
    <location>
        <begin position="11"/>
        <end position="299"/>
    </location>
</feature>
<evidence type="ECO:0000256" key="2">
    <source>
        <dbReference type="ARBA" id="ARBA00004437"/>
    </source>
</evidence>
<feature type="compositionally biased region" description="Polar residues" evidence="13">
    <location>
        <begin position="357"/>
        <end position="370"/>
    </location>
</feature>
<dbReference type="SUPFAM" id="SSF47031">
    <property type="entry name" value="Second domain of FERM"/>
    <property type="match status" value="1"/>
</dbReference>
<evidence type="ECO:0000256" key="4">
    <source>
        <dbReference type="ARBA" id="ARBA00022490"/>
    </source>
</evidence>
<dbReference type="Gene3D" id="3.10.20.90">
    <property type="entry name" value="Phosphatidylinositol 3-kinase Catalytic Subunit, Chain A, domain 1"/>
    <property type="match status" value="1"/>
</dbReference>
<dbReference type="SUPFAM" id="SSF54236">
    <property type="entry name" value="Ubiquitin-like"/>
    <property type="match status" value="1"/>
</dbReference>
<dbReference type="CDD" id="cd14473">
    <property type="entry name" value="FERM_B-lobe"/>
    <property type="match status" value="1"/>
</dbReference>
<evidence type="ECO:0000256" key="6">
    <source>
        <dbReference type="ARBA" id="ARBA00023750"/>
    </source>
</evidence>
<gene>
    <name evidence="15" type="primary">EPB41L4A</name>
</gene>
<dbReference type="AlphaFoldDB" id="A0A8C4PQL8"/>
<comment type="function">
    <text evidence="6">Plays a role in the formation and organization of tight junctions during the establishment of polarity in epithelial cells.</text>
</comment>
<feature type="region of interest" description="Disordered" evidence="13">
    <location>
        <begin position="384"/>
        <end position="516"/>
    </location>
</feature>
<evidence type="ECO:0000256" key="1">
    <source>
        <dbReference type="ARBA" id="ARBA00004245"/>
    </source>
</evidence>
<dbReference type="GO" id="GO:0001917">
    <property type="term" value="C:photoreceptor inner segment"/>
    <property type="evidence" value="ECO:0007669"/>
    <property type="project" value="UniProtKB-SubCell"/>
</dbReference>
<dbReference type="InterPro" id="IPR035963">
    <property type="entry name" value="FERM_2"/>
</dbReference>
<dbReference type="SUPFAM" id="SSF50729">
    <property type="entry name" value="PH domain-like"/>
    <property type="match status" value="1"/>
</dbReference>
<comment type="subunit">
    <text evidence="9">Component of a complex composed of PALS1, CRB1 and EPB41L5. Within the complex, interacts (via FERM domain) with PALS1 (via HOOK domain) and with CRB1 (via intracellular domain). Interacts with CRB2 (via intracellular domain). Interacts with CRB3 (via intracellular domain).</text>
</comment>
<dbReference type="InterPro" id="IPR019749">
    <property type="entry name" value="Band_41_domain"/>
</dbReference>
<dbReference type="InterPro" id="IPR018980">
    <property type="entry name" value="FERM_PH-like_C"/>
</dbReference>
<dbReference type="Pfam" id="PF00373">
    <property type="entry name" value="FERM_M"/>
    <property type="match status" value="1"/>
</dbReference>
<evidence type="ECO:0000256" key="11">
    <source>
        <dbReference type="ARBA" id="ARBA00075138"/>
    </source>
</evidence>
<proteinExistence type="predicted"/>
<dbReference type="GO" id="GO:0005912">
    <property type="term" value="C:adherens junction"/>
    <property type="evidence" value="ECO:0007669"/>
    <property type="project" value="UniProtKB-SubCell"/>
</dbReference>
<dbReference type="Pfam" id="PF09379">
    <property type="entry name" value="FERM_N"/>
    <property type="match status" value="1"/>
</dbReference>
<evidence type="ECO:0000256" key="5">
    <source>
        <dbReference type="ARBA" id="ARBA00023212"/>
    </source>
</evidence>
<dbReference type="GO" id="GO:0031032">
    <property type="term" value="P:actomyosin structure organization"/>
    <property type="evidence" value="ECO:0007669"/>
    <property type="project" value="TreeGrafter"/>
</dbReference>
<dbReference type="Pfam" id="PF09380">
    <property type="entry name" value="FERM_C"/>
    <property type="match status" value="1"/>
</dbReference>
<dbReference type="GO" id="GO:0005856">
    <property type="term" value="C:cytoskeleton"/>
    <property type="evidence" value="ECO:0007669"/>
    <property type="project" value="UniProtKB-SubCell"/>
</dbReference>
<evidence type="ECO:0000259" key="14">
    <source>
        <dbReference type="PROSITE" id="PS50057"/>
    </source>
</evidence>
<dbReference type="Gene3D" id="1.20.80.10">
    <property type="match status" value="1"/>
</dbReference>
<organism evidence="15">
    <name type="scientific">Equus asinus asinus</name>
    <dbReference type="NCBI Taxonomy" id="83772"/>
    <lineage>
        <taxon>Eukaryota</taxon>
        <taxon>Metazoa</taxon>
        <taxon>Chordata</taxon>
        <taxon>Craniata</taxon>
        <taxon>Vertebrata</taxon>
        <taxon>Euteleostomi</taxon>
        <taxon>Mammalia</taxon>
        <taxon>Eutheria</taxon>
        <taxon>Laurasiatheria</taxon>
        <taxon>Perissodactyla</taxon>
        <taxon>Equidae</taxon>
        <taxon>Equus</taxon>
    </lineage>
</organism>
<dbReference type="InterPro" id="IPR000798">
    <property type="entry name" value="Ez/rad/moesin-like"/>
</dbReference>
<dbReference type="InterPro" id="IPR018979">
    <property type="entry name" value="FERM_N"/>
</dbReference>
<feature type="region of interest" description="Disordered" evidence="13">
    <location>
        <begin position="333"/>
        <end position="370"/>
    </location>
</feature>
<dbReference type="GO" id="GO:0016020">
    <property type="term" value="C:membrane"/>
    <property type="evidence" value="ECO:0007669"/>
    <property type="project" value="UniProtKB-ARBA"/>
</dbReference>
<evidence type="ECO:0000256" key="13">
    <source>
        <dbReference type="SAM" id="MobiDB-lite"/>
    </source>
</evidence>
<feature type="compositionally biased region" description="Basic and acidic residues" evidence="13">
    <location>
        <begin position="484"/>
        <end position="493"/>
    </location>
</feature>
<feature type="compositionally biased region" description="Polar residues" evidence="13">
    <location>
        <begin position="432"/>
        <end position="446"/>
    </location>
</feature>
<evidence type="ECO:0000256" key="10">
    <source>
        <dbReference type="ARBA" id="ARBA00071357"/>
    </source>
</evidence>
<reference evidence="15" key="1">
    <citation type="submission" date="2023-03" db="UniProtKB">
        <authorList>
            <consortium name="Ensembl"/>
        </authorList>
    </citation>
    <scope>IDENTIFICATION</scope>
</reference>
<dbReference type="PROSITE" id="PS00661">
    <property type="entry name" value="FERM_2"/>
    <property type="match status" value="1"/>
</dbReference>
<evidence type="ECO:0000256" key="7">
    <source>
        <dbReference type="ARBA" id="ARBA00023841"/>
    </source>
</evidence>
<dbReference type="InterPro" id="IPR014847">
    <property type="entry name" value="FA"/>
</dbReference>
<dbReference type="PROSITE" id="PS50057">
    <property type="entry name" value="FERM_3"/>
    <property type="match status" value="1"/>
</dbReference>
<dbReference type="InterPro" id="IPR014352">
    <property type="entry name" value="FERM/acyl-CoA-bd_prot_sf"/>
</dbReference>
<dbReference type="SMART" id="SM00295">
    <property type="entry name" value="B41"/>
    <property type="match status" value="1"/>
</dbReference>
<dbReference type="Ensembl" id="ENSEAST00005024686.1">
    <property type="protein sequence ID" value="ENSEASP00005022755.1"/>
    <property type="gene ID" value="ENSEASG00005015263.1"/>
</dbReference>
<evidence type="ECO:0000256" key="8">
    <source>
        <dbReference type="ARBA" id="ARBA00030226"/>
    </source>
</evidence>
<dbReference type="Gene3D" id="2.30.29.30">
    <property type="entry name" value="Pleckstrin-homology domain (PH domain)/Phosphotyrosine-binding domain (PTB)"/>
    <property type="match status" value="1"/>
</dbReference>
<dbReference type="InterPro" id="IPR030696">
    <property type="entry name" value="Band4.1-like4A_FERM_F1"/>
</dbReference>
<evidence type="ECO:0000256" key="3">
    <source>
        <dbReference type="ARBA" id="ARBA00004536"/>
    </source>
</evidence>
<dbReference type="FunFam" id="2.30.29.30:FF:000002">
    <property type="entry name" value="Band 4.1-like protein 5 isoform 1"/>
    <property type="match status" value="1"/>
</dbReference>
<dbReference type="PROSITE" id="PS00660">
    <property type="entry name" value="FERM_1"/>
    <property type="match status" value="1"/>
</dbReference>
<dbReference type="InterPro" id="IPR011993">
    <property type="entry name" value="PH-like_dom_sf"/>
</dbReference>
<feature type="compositionally biased region" description="Polar residues" evidence="13">
    <location>
        <begin position="405"/>
        <end position="415"/>
    </location>
</feature>
<dbReference type="InterPro" id="IPR000299">
    <property type="entry name" value="FERM_domain"/>
</dbReference>
<dbReference type="SMART" id="SM01196">
    <property type="entry name" value="FERM_C"/>
    <property type="match status" value="1"/>
</dbReference>
<dbReference type="PANTHER" id="PTHR23280:SF4">
    <property type="entry name" value="BAND 4.1-LIKE PROTEIN 4A"/>
    <property type="match status" value="1"/>
</dbReference>
<evidence type="ECO:0000313" key="15">
    <source>
        <dbReference type="Ensembl" id="ENSEASP00005022755.1"/>
    </source>
</evidence>
<sequence length="638" mass="73542">MGCFCAVPEEFYCEVLLLDESKLTLTSQQQGIKKSTKGSVVLDHVFRHINLVEIDYFGLRYCDRSHQTYWLDPAKTLAEHKELINTGPPYTLYFGIKFYAEDPCNLKEEITRYQFFLQVKQDVLQGRLPCPVNVAAQLGAYAIQSELGDYDPYKHTAGYVSEYRFVPDQKEELEEAIERIHKTLMGQAPSEAELNYLRTAKSLEMYGVDLHPVYGENKSEYFLGLTPVGVVVYKNKKQVGKYFWPRITKVHFKETQFELRVLGKDCNETSFFFEARSKTACKHLWKCSVEHHTFFRMPENESNSLSRRLSKFGSMSHKHRYSGRTALQMSRDLSIQLPRPDQNVARSRSKTYPKRIAQTQPAGKSWSPPSHQCKLALTFSFKKAKNENSPDTQRSKSHAPWEENGPQSGLYNSPNDRTKSPKFPYTRRRNPSCGSDNDSVQSRSRCNTSSGSESENSNREHRKKRNRIRQENDMVDSAPQWEAVLRRQKEKNQADSNNRRSRHRSRSRSPDIQAKEELWKHIQKELVDPSGLSEEQLKEIPYTKIETQGDPIRIRHSHSPRSYRQYRRSQCSDGERSVLSEVNSKTDLVPPLPVTRSSDAQGSGGSTVHQVGDDKVLRRGCTDDRLKKHFSESSFGEV</sequence>
<evidence type="ECO:0000256" key="9">
    <source>
        <dbReference type="ARBA" id="ARBA00046505"/>
    </source>
</evidence>
<accession>A0A8C4PQL8</accession>
<feature type="region of interest" description="Disordered" evidence="13">
    <location>
        <begin position="552"/>
        <end position="619"/>
    </location>
</feature>
<name>A0A8C4PQL8_EQUAS</name>
<dbReference type="CDD" id="cd13186">
    <property type="entry name" value="FERM_C_NBL4_NBL5"/>
    <property type="match status" value="1"/>
</dbReference>
<protein>
    <recommendedName>
        <fullName evidence="10">Band 4.1-like protein 4A</fullName>
    </recommendedName>
    <alternativeName>
        <fullName evidence="7">Band 4.1-like protein 5</fullName>
    </alternativeName>
    <alternativeName>
        <fullName evidence="12">Erythrocyte membrane protein band 4.1-like 4A</fullName>
    </alternativeName>
    <alternativeName>
        <fullName evidence="8">Erythrocyte membrane protein band 4.1-like 5</fullName>
    </alternativeName>
    <alternativeName>
        <fullName evidence="11">Protein NBL4</fullName>
    </alternativeName>
</protein>
<dbReference type="PANTHER" id="PTHR23280">
    <property type="entry name" value="4.1 G PROTEIN"/>
    <property type="match status" value="1"/>
</dbReference>
<dbReference type="PRINTS" id="PR00661">
    <property type="entry name" value="ERMFAMILY"/>
</dbReference>
<dbReference type="InterPro" id="IPR029071">
    <property type="entry name" value="Ubiquitin-like_domsf"/>
</dbReference>
<dbReference type="GO" id="GO:0008092">
    <property type="term" value="F:cytoskeletal protein binding"/>
    <property type="evidence" value="ECO:0007669"/>
    <property type="project" value="InterPro"/>
</dbReference>
<feature type="compositionally biased region" description="Polar residues" evidence="13">
    <location>
        <begin position="595"/>
        <end position="609"/>
    </location>
</feature>
<comment type="subcellular location">
    <subcellularLocation>
        <location evidence="3">Cell junction</location>
        <location evidence="3">Adherens junction</location>
    </subcellularLocation>
    <subcellularLocation>
        <location evidence="1">Cytoplasm</location>
        <location evidence="1">Cytoskeleton</location>
    </subcellularLocation>
    <subcellularLocation>
        <location evidence="2">Photoreceptor inner segment</location>
    </subcellularLocation>
</comment>
<dbReference type="InterPro" id="IPR019747">
    <property type="entry name" value="FERM_CS"/>
</dbReference>
<dbReference type="SMART" id="SM01195">
    <property type="entry name" value="FA"/>
    <property type="match status" value="1"/>
</dbReference>
<dbReference type="PRINTS" id="PR00935">
    <property type="entry name" value="BAND41"/>
</dbReference>
<dbReference type="InterPro" id="IPR019748">
    <property type="entry name" value="FERM_central"/>
</dbReference>
<keyword evidence="5" id="KW-0206">Cytoskeleton</keyword>
<dbReference type="CDD" id="cd17107">
    <property type="entry name" value="FERM_F1_EPB41L4A"/>
    <property type="match status" value="1"/>
</dbReference>
<dbReference type="FunFam" id="1.20.80.10:FF:000003">
    <property type="entry name" value="Tyrosine-protein phosphatase non-receptor type 4"/>
    <property type="match status" value="1"/>
</dbReference>
<evidence type="ECO:0000256" key="12">
    <source>
        <dbReference type="ARBA" id="ARBA00077094"/>
    </source>
</evidence>